<name>A0ABV3AZ91_9ACTN</name>
<sequence length="67" mass="7116">MSAGTVPTVWRLSRPVRDGTRCVWCSHPLGDDSVPAGIARGYWGAHNLSVMVYACPICAGTAEPVTD</sequence>
<dbReference type="RefSeq" id="WP_359695926.1">
    <property type="nucleotide sequence ID" value="NZ_JBEYXT010000062.1"/>
</dbReference>
<comment type="caution">
    <text evidence="1">The sequence shown here is derived from an EMBL/GenBank/DDBJ whole genome shotgun (WGS) entry which is preliminary data.</text>
</comment>
<proteinExistence type="predicted"/>
<reference evidence="1 2" key="1">
    <citation type="submission" date="2024-06" db="EMBL/GenBank/DDBJ databases">
        <title>The Natural Products Discovery Center: Release of the First 8490 Sequenced Strains for Exploring Actinobacteria Biosynthetic Diversity.</title>
        <authorList>
            <person name="Kalkreuter E."/>
            <person name="Kautsar S.A."/>
            <person name="Yang D."/>
            <person name="Bader C.D."/>
            <person name="Teijaro C.N."/>
            <person name="Fluegel L."/>
            <person name="Davis C.M."/>
            <person name="Simpson J.R."/>
            <person name="Lauterbach L."/>
            <person name="Steele A.D."/>
            <person name="Gui C."/>
            <person name="Meng S."/>
            <person name="Li G."/>
            <person name="Viehrig K."/>
            <person name="Ye F."/>
            <person name="Su P."/>
            <person name="Kiefer A.F."/>
            <person name="Nichols A."/>
            <person name="Cepeda A.J."/>
            <person name="Yan W."/>
            <person name="Fan B."/>
            <person name="Jiang Y."/>
            <person name="Adhikari A."/>
            <person name="Zheng C.-J."/>
            <person name="Schuster L."/>
            <person name="Cowan T.M."/>
            <person name="Smanski M.J."/>
            <person name="Chevrette M.G."/>
            <person name="De Carvalho L.P.S."/>
            <person name="Shen B."/>
        </authorList>
    </citation>
    <scope>NUCLEOTIDE SEQUENCE [LARGE SCALE GENOMIC DNA]</scope>
    <source>
        <strain evidence="1 2">NPDC046851</strain>
    </source>
</reference>
<dbReference type="EMBL" id="JBEYXT010000062">
    <property type="protein sequence ID" value="MEU6802512.1"/>
    <property type="molecule type" value="Genomic_DNA"/>
</dbReference>
<dbReference type="Proteomes" id="UP001551189">
    <property type="component" value="Unassembled WGS sequence"/>
</dbReference>
<evidence type="ECO:0000313" key="2">
    <source>
        <dbReference type="Proteomes" id="UP001551189"/>
    </source>
</evidence>
<evidence type="ECO:0000313" key="1">
    <source>
        <dbReference type="EMBL" id="MEU6802512.1"/>
    </source>
</evidence>
<organism evidence="1 2">
    <name type="scientific">Streptomyces neyagawaensis</name>
    <dbReference type="NCBI Taxonomy" id="42238"/>
    <lineage>
        <taxon>Bacteria</taxon>
        <taxon>Bacillati</taxon>
        <taxon>Actinomycetota</taxon>
        <taxon>Actinomycetes</taxon>
        <taxon>Kitasatosporales</taxon>
        <taxon>Streptomycetaceae</taxon>
        <taxon>Streptomyces</taxon>
    </lineage>
</organism>
<accession>A0ABV3AZ91</accession>
<evidence type="ECO:0008006" key="3">
    <source>
        <dbReference type="Google" id="ProtNLM"/>
    </source>
</evidence>
<gene>
    <name evidence="1" type="ORF">ABZ931_16065</name>
</gene>
<keyword evidence="2" id="KW-1185">Reference proteome</keyword>
<protein>
    <recommendedName>
        <fullName evidence="3">HNH endonuclease</fullName>
    </recommendedName>
</protein>